<evidence type="ECO:0000256" key="1">
    <source>
        <dbReference type="SAM" id="Phobius"/>
    </source>
</evidence>
<dbReference type="AlphaFoldDB" id="A0A2P2Q9C4"/>
<evidence type="ECO:0000313" key="2">
    <source>
        <dbReference type="EMBL" id="MBX63598.1"/>
    </source>
</evidence>
<organism evidence="2">
    <name type="scientific">Rhizophora mucronata</name>
    <name type="common">Asiatic mangrove</name>
    <dbReference type="NCBI Taxonomy" id="61149"/>
    <lineage>
        <taxon>Eukaryota</taxon>
        <taxon>Viridiplantae</taxon>
        <taxon>Streptophyta</taxon>
        <taxon>Embryophyta</taxon>
        <taxon>Tracheophyta</taxon>
        <taxon>Spermatophyta</taxon>
        <taxon>Magnoliopsida</taxon>
        <taxon>eudicotyledons</taxon>
        <taxon>Gunneridae</taxon>
        <taxon>Pentapetalae</taxon>
        <taxon>rosids</taxon>
        <taxon>fabids</taxon>
        <taxon>Malpighiales</taxon>
        <taxon>Rhizophoraceae</taxon>
        <taxon>Rhizophora</taxon>
    </lineage>
</organism>
<keyword evidence="1" id="KW-1133">Transmembrane helix</keyword>
<keyword evidence="1" id="KW-0812">Transmembrane</keyword>
<protein>
    <submittedName>
        <fullName evidence="2">Uncharacterized protein</fullName>
    </submittedName>
</protein>
<name>A0A2P2Q9C4_RHIMU</name>
<sequence length="64" mass="7506">MMPVIVCVTQRLNLFLLAIFIEGHGVYALFSWVVCRGSIDILRILLVLSVWHRTGWTIFKIFWL</sequence>
<keyword evidence="1" id="KW-0472">Membrane</keyword>
<reference evidence="2" key="1">
    <citation type="submission" date="2018-02" db="EMBL/GenBank/DDBJ databases">
        <title>Rhizophora mucronata_Transcriptome.</title>
        <authorList>
            <person name="Meera S.P."/>
            <person name="Sreeshan A."/>
            <person name="Augustine A."/>
        </authorList>
    </citation>
    <scope>NUCLEOTIDE SEQUENCE</scope>
    <source>
        <tissue evidence="2">Leaf</tissue>
    </source>
</reference>
<feature type="transmembrane region" description="Helical" evidence="1">
    <location>
        <begin position="12"/>
        <end position="34"/>
    </location>
</feature>
<accession>A0A2P2Q9C4</accession>
<proteinExistence type="predicted"/>
<dbReference type="EMBL" id="GGEC01083114">
    <property type="protein sequence ID" value="MBX63598.1"/>
    <property type="molecule type" value="Transcribed_RNA"/>
</dbReference>